<proteinExistence type="predicted"/>
<gene>
    <name evidence="3" type="ORF">ACAOBT_LOCUS22772</name>
</gene>
<dbReference type="OrthoDB" id="436852at2759"/>
<dbReference type="AlphaFoldDB" id="A0A9P0LL63"/>
<organism evidence="3 4">
    <name type="scientific">Acanthoscelides obtectus</name>
    <name type="common">Bean weevil</name>
    <name type="synonym">Bruchus obtectus</name>
    <dbReference type="NCBI Taxonomy" id="200917"/>
    <lineage>
        <taxon>Eukaryota</taxon>
        <taxon>Metazoa</taxon>
        <taxon>Ecdysozoa</taxon>
        <taxon>Arthropoda</taxon>
        <taxon>Hexapoda</taxon>
        <taxon>Insecta</taxon>
        <taxon>Pterygota</taxon>
        <taxon>Neoptera</taxon>
        <taxon>Endopterygota</taxon>
        <taxon>Coleoptera</taxon>
        <taxon>Polyphaga</taxon>
        <taxon>Cucujiformia</taxon>
        <taxon>Chrysomeloidea</taxon>
        <taxon>Chrysomelidae</taxon>
        <taxon>Bruchinae</taxon>
        <taxon>Bruchini</taxon>
        <taxon>Acanthoscelides</taxon>
    </lineage>
</organism>
<comment type="caution">
    <text evidence="3">The sequence shown here is derived from an EMBL/GenBank/DDBJ whole genome shotgun (WGS) entry which is preliminary data.</text>
</comment>
<accession>A0A9P0LL63</accession>
<name>A0A9P0LL63_ACAOB</name>
<dbReference type="EMBL" id="CAKOFQ010007237">
    <property type="protein sequence ID" value="CAH1995688.1"/>
    <property type="molecule type" value="Genomic_DNA"/>
</dbReference>
<feature type="region of interest" description="Disordered" evidence="1">
    <location>
        <begin position="369"/>
        <end position="404"/>
    </location>
</feature>
<feature type="compositionally biased region" description="Polar residues" evidence="1">
    <location>
        <begin position="382"/>
        <end position="398"/>
    </location>
</feature>
<keyword evidence="2" id="KW-1133">Transmembrane helix</keyword>
<evidence type="ECO:0000256" key="1">
    <source>
        <dbReference type="SAM" id="MobiDB-lite"/>
    </source>
</evidence>
<reference evidence="3" key="1">
    <citation type="submission" date="2022-03" db="EMBL/GenBank/DDBJ databases">
        <authorList>
            <person name="Sayadi A."/>
        </authorList>
    </citation>
    <scope>NUCLEOTIDE SEQUENCE</scope>
</reference>
<dbReference type="Proteomes" id="UP001152888">
    <property type="component" value="Unassembled WGS sequence"/>
</dbReference>
<sequence>MYMVRGAQKNLHRLDKGAFKLQTDLPVTSAEIFASPLAGEGSLWRPSGGRTSSLLTIGLMFSFLMLSGVSGLGDDKKEICYKNFEQGPFIVFVEAMEGTGIQVGQRRYLQLAKDLFQLNLTNIKRIQVKGRNRLGVEFLDYKSANSFANKELNGYNIYIPFNKVTCKGIIRQVDTSFPIEEIISAIESPMKVLDAKRLNRKTIVDGITKYTPTGTIPITFQGTVRPRDVSIYYLLFLVFTYIPPVTQFFFCLTYGHTKTHCKGKRRCFNCSNPEHNEEFEDFHCHRKCYHCDSLEHRSNSKDCPEYKRQEKIKQPMIFENISYFEANELCPETNQNTPSTSGTSQINIAQRRTFEFANTIKTKRTFQQALSQTPKKKERIVEQNTGYNRDSYNENLNRNGREQNRNIPITVQAQVHNNSSSTEAPFNTPKTPTSALHSNNTKEQVMKSLKT</sequence>
<evidence type="ECO:0000313" key="3">
    <source>
        <dbReference type="EMBL" id="CAH1995688.1"/>
    </source>
</evidence>
<protein>
    <submittedName>
        <fullName evidence="3">Uncharacterized protein</fullName>
    </submittedName>
</protein>
<evidence type="ECO:0000313" key="4">
    <source>
        <dbReference type="Proteomes" id="UP001152888"/>
    </source>
</evidence>
<evidence type="ECO:0000256" key="2">
    <source>
        <dbReference type="SAM" id="Phobius"/>
    </source>
</evidence>
<feature type="region of interest" description="Disordered" evidence="1">
    <location>
        <begin position="418"/>
        <end position="451"/>
    </location>
</feature>
<keyword evidence="4" id="KW-1185">Reference proteome</keyword>
<feature type="transmembrane region" description="Helical" evidence="2">
    <location>
        <begin position="54"/>
        <end position="73"/>
    </location>
</feature>
<keyword evidence="2" id="KW-0472">Membrane</keyword>
<feature type="transmembrane region" description="Helical" evidence="2">
    <location>
        <begin position="231"/>
        <end position="255"/>
    </location>
</feature>
<keyword evidence="2" id="KW-0812">Transmembrane</keyword>
<feature type="compositionally biased region" description="Polar residues" evidence="1">
    <location>
        <begin position="418"/>
        <end position="443"/>
    </location>
</feature>